<dbReference type="OrthoDB" id="250802at2759"/>
<accession>A0A1G4JAG7</accession>
<evidence type="ECO:0000313" key="7">
    <source>
        <dbReference type="EMBL" id="SCU86923.1"/>
    </source>
</evidence>
<comment type="subunit">
    <text evidence="5">V-ATPase is a heteromultimeric enzyme made up of two complexes: the ATP-hydrolytic V1 complex and the proton translocation V0 complex.</text>
</comment>
<protein>
    <recommendedName>
        <fullName evidence="5">V-type proton ATPase subunit G</fullName>
    </recommendedName>
</protein>
<evidence type="ECO:0000256" key="4">
    <source>
        <dbReference type="ARBA" id="ARBA00023065"/>
    </source>
</evidence>
<comment type="function">
    <text evidence="5">Subunit of the V1 complex of vacuolar(H+)-ATPase (V-ATPase), a multisubunit enzyme composed of a peripheral complex (V1) that hydrolyzes ATP and a membrane integral complex (V0) that translocates protons. V-ATPase is responsible for acidifying and maintaining the pH of intracellular compartments and in some cell types, is targeted to the plasma membrane, where it is responsible for acidifying the extracellular environment.</text>
</comment>
<dbReference type="Pfam" id="PF03179">
    <property type="entry name" value="V-ATPase_G"/>
    <property type="match status" value="1"/>
</dbReference>
<keyword evidence="4 5" id="KW-0406">Ion transport</keyword>
<dbReference type="NCBIfam" id="TIGR01147">
    <property type="entry name" value="V_ATP_synt_G"/>
    <property type="match status" value="1"/>
</dbReference>
<dbReference type="EMBL" id="LT598463">
    <property type="protein sequence ID" value="SCU86923.1"/>
    <property type="molecule type" value="Genomic_DNA"/>
</dbReference>
<dbReference type="STRING" id="1230905.A0A1G4JAG7"/>
<dbReference type="GO" id="GO:0016887">
    <property type="term" value="F:ATP hydrolysis activity"/>
    <property type="evidence" value="ECO:0007669"/>
    <property type="project" value="TreeGrafter"/>
</dbReference>
<evidence type="ECO:0000256" key="5">
    <source>
        <dbReference type="RuleBase" id="RU364019"/>
    </source>
</evidence>
<keyword evidence="2 5" id="KW-0813">Transport</keyword>
<feature type="coiled-coil region" evidence="6">
    <location>
        <begin position="10"/>
        <end position="49"/>
    </location>
</feature>
<evidence type="ECO:0000256" key="6">
    <source>
        <dbReference type="SAM" id="Coils"/>
    </source>
</evidence>
<gene>
    <name evidence="7" type="ORF">LAMI_0D04082G</name>
</gene>
<keyword evidence="8" id="KW-1185">Reference proteome</keyword>
<dbReference type="Gene3D" id="1.20.5.730">
    <property type="entry name" value="Single helix bin"/>
    <property type="match status" value="1"/>
</dbReference>
<dbReference type="FunFam" id="1.20.5.620:FF:000004">
    <property type="entry name" value="V-type proton ATPase subunit G"/>
    <property type="match status" value="1"/>
</dbReference>
<dbReference type="PANTHER" id="PTHR12713">
    <property type="entry name" value="VACUOLAR ATP SYNTHASE SUBUNIT G"/>
    <property type="match status" value="1"/>
</dbReference>
<evidence type="ECO:0000256" key="3">
    <source>
        <dbReference type="ARBA" id="ARBA00022781"/>
    </source>
</evidence>
<organism evidence="7 8">
    <name type="scientific">Lachancea mirantina</name>
    <dbReference type="NCBI Taxonomy" id="1230905"/>
    <lineage>
        <taxon>Eukaryota</taxon>
        <taxon>Fungi</taxon>
        <taxon>Dikarya</taxon>
        <taxon>Ascomycota</taxon>
        <taxon>Saccharomycotina</taxon>
        <taxon>Saccharomycetes</taxon>
        <taxon>Saccharomycetales</taxon>
        <taxon>Saccharomycetaceae</taxon>
        <taxon>Lachancea</taxon>
    </lineage>
</organism>
<dbReference type="PANTHER" id="PTHR12713:SF11">
    <property type="entry name" value="V-TYPE PROTON ATPASE SUBUNIT G"/>
    <property type="match status" value="1"/>
</dbReference>
<name>A0A1G4JAG7_9SACH</name>
<keyword evidence="3 5" id="KW-0375">Hydrogen ion transport</keyword>
<dbReference type="Gene3D" id="1.20.5.620">
    <property type="entry name" value="F1F0 ATP synthase subunit B, membrane domain"/>
    <property type="match status" value="1"/>
</dbReference>
<dbReference type="AlphaFoldDB" id="A0A1G4JAG7"/>
<evidence type="ECO:0000313" key="8">
    <source>
        <dbReference type="Proteomes" id="UP000191024"/>
    </source>
</evidence>
<dbReference type="InterPro" id="IPR005124">
    <property type="entry name" value="V-ATPase_G"/>
</dbReference>
<evidence type="ECO:0000256" key="1">
    <source>
        <dbReference type="ARBA" id="ARBA00010066"/>
    </source>
</evidence>
<evidence type="ECO:0000256" key="2">
    <source>
        <dbReference type="ARBA" id="ARBA00022448"/>
    </source>
</evidence>
<comment type="similarity">
    <text evidence="1 5">Belongs to the V-ATPase G subunit family.</text>
</comment>
<reference evidence="7 8" key="1">
    <citation type="submission" date="2016-03" db="EMBL/GenBank/DDBJ databases">
        <authorList>
            <person name="Devillers H."/>
        </authorList>
    </citation>
    <scope>NUCLEOTIDE SEQUENCE [LARGE SCALE GENOMIC DNA]</scope>
    <source>
        <strain evidence="7">CBS 11717</strain>
    </source>
</reference>
<dbReference type="Proteomes" id="UP000191024">
    <property type="component" value="Chromosome D"/>
</dbReference>
<proteinExistence type="inferred from homology"/>
<dbReference type="GO" id="GO:0000221">
    <property type="term" value="C:vacuolar proton-transporting V-type ATPase, V1 domain"/>
    <property type="evidence" value="ECO:0007669"/>
    <property type="project" value="TreeGrafter"/>
</dbReference>
<sequence>MSQPNGIATLLKAEKEAHELVSQARQHRQEKLKQAKSDAGREIEDYKLKKDQEIKNFESKNAGGVGDLEKEAQANVEKELTEIQKIAGTKKSDVVKMLVDAVITPVGEKHINAA</sequence>
<dbReference type="GO" id="GO:0046961">
    <property type="term" value="F:proton-transporting ATPase activity, rotational mechanism"/>
    <property type="evidence" value="ECO:0007669"/>
    <property type="project" value="InterPro"/>
</dbReference>
<keyword evidence="6" id="KW-0175">Coiled coil</keyword>